<dbReference type="EMBL" id="KB446546">
    <property type="protein sequence ID" value="EME38761.1"/>
    <property type="molecule type" value="Genomic_DNA"/>
</dbReference>
<accession>M2YIM2</accession>
<dbReference type="AlphaFoldDB" id="M2YIM2"/>
<gene>
    <name evidence="1" type="ORF">DOTSEDRAFT_75487</name>
</gene>
<reference evidence="2" key="1">
    <citation type="journal article" date="2012" name="PLoS Genet.">
        <title>The genomes of the fungal plant pathogens Cladosporium fulvum and Dothistroma septosporum reveal adaptation to different hosts and lifestyles but also signatures of common ancestry.</title>
        <authorList>
            <person name="de Wit P.J.G.M."/>
            <person name="van der Burgt A."/>
            <person name="Oekmen B."/>
            <person name="Stergiopoulos I."/>
            <person name="Abd-Elsalam K.A."/>
            <person name="Aerts A.L."/>
            <person name="Bahkali A.H."/>
            <person name="Beenen H.G."/>
            <person name="Chettri P."/>
            <person name="Cox M.P."/>
            <person name="Datema E."/>
            <person name="de Vries R.P."/>
            <person name="Dhillon B."/>
            <person name="Ganley A.R."/>
            <person name="Griffiths S.A."/>
            <person name="Guo Y."/>
            <person name="Hamelin R.C."/>
            <person name="Henrissat B."/>
            <person name="Kabir M.S."/>
            <person name="Jashni M.K."/>
            <person name="Kema G."/>
            <person name="Klaubauf S."/>
            <person name="Lapidus A."/>
            <person name="Levasseur A."/>
            <person name="Lindquist E."/>
            <person name="Mehrabi R."/>
            <person name="Ohm R.A."/>
            <person name="Owen T.J."/>
            <person name="Salamov A."/>
            <person name="Schwelm A."/>
            <person name="Schijlen E."/>
            <person name="Sun H."/>
            <person name="van den Burg H.A."/>
            <person name="van Ham R.C.H.J."/>
            <person name="Zhang S."/>
            <person name="Goodwin S.B."/>
            <person name="Grigoriev I.V."/>
            <person name="Collemare J."/>
            <person name="Bradshaw R.E."/>
        </authorList>
    </citation>
    <scope>NUCLEOTIDE SEQUENCE [LARGE SCALE GENOMIC DNA]</scope>
    <source>
        <strain evidence="2">NZE10 / CBS 128990</strain>
    </source>
</reference>
<evidence type="ECO:0000313" key="1">
    <source>
        <dbReference type="EMBL" id="EME38761.1"/>
    </source>
</evidence>
<organism evidence="1 2">
    <name type="scientific">Dothistroma septosporum (strain NZE10 / CBS 128990)</name>
    <name type="common">Red band needle blight fungus</name>
    <name type="synonym">Mycosphaerella pini</name>
    <dbReference type="NCBI Taxonomy" id="675120"/>
    <lineage>
        <taxon>Eukaryota</taxon>
        <taxon>Fungi</taxon>
        <taxon>Dikarya</taxon>
        <taxon>Ascomycota</taxon>
        <taxon>Pezizomycotina</taxon>
        <taxon>Dothideomycetes</taxon>
        <taxon>Dothideomycetidae</taxon>
        <taxon>Mycosphaerellales</taxon>
        <taxon>Mycosphaerellaceae</taxon>
        <taxon>Dothistroma</taxon>
    </lineage>
</organism>
<dbReference type="HOGENOM" id="CLU_2605994_0_0_1"/>
<keyword evidence="2" id="KW-1185">Reference proteome</keyword>
<dbReference type="Proteomes" id="UP000016933">
    <property type="component" value="Unassembled WGS sequence"/>
</dbReference>
<name>M2YIM2_DOTSN</name>
<sequence length="79" mass="8910">MPYAAPLCKFWKSDRCIPSLPCVFLLRIGTKLAPDIQTWSQLKHQHCDPIAPIAMAIWSAVARSSAFESTLPRQLQKTK</sequence>
<reference evidence="1 2" key="2">
    <citation type="journal article" date="2012" name="PLoS Pathog.">
        <title>Diverse lifestyles and strategies of plant pathogenesis encoded in the genomes of eighteen Dothideomycetes fungi.</title>
        <authorList>
            <person name="Ohm R.A."/>
            <person name="Feau N."/>
            <person name="Henrissat B."/>
            <person name="Schoch C.L."/>
            <person name="Horwitz B.A."/>
            <person name="Barry K.W."/>
            <person name="Condon B.J."/>
            <person name="Copeland A.C."/>
            <person name="Dhillon B."/>
            <person name="Glaser F."/>
            <person name="Hesse C.N."/>
            <person name="Kosti I."/>
            <person name="LaButti K."/>
            <person name="Lindquist E.A."/>
            <person name="Lucas S."/>
            <person name="Salamov A.A."/>
            <person name="Bradshaw R.E."/>
            <person name="Ciuffetti L."/>
            <person name="Hamelin R.C."/>
            <person name="Kema G.H.J."/>
            <person name="Lawrence C."/>
            <person name="Scott J.A."/>
            <person name="Spatafora J.W."/>
            <person name="Turgeon B.G."/>
            <person name="de Wit P.J.G.M."/>
            <person name="Zhong S."/>
            <person name="Goodwin S.B."/>
            <person name="Grigoriev I.V."/>
        </authorList>
    </citation>
    <scope>NUCLEOTIDE SEQUENCE [LARGE SCALE GENOMIC DNA]</scope>
    <source>
        <strain evidence="2">NZE10 / CBS 128990</strain>
    </source>
</reference>
<protein>
    <submittedName>
        <fullName evidence="1">Uncharacterized protein</fullName>
    </submittedName>
</protein>
<proteinExistence type="predicted"/>
<evidence type="ECO:0000313" key="2">
    <source>
        <dbReference type="Proteomes" id="UP000016933"/>
    </source>
</evidence>